<dbReference type="Proteomes" id="UP000182146">
    <property type="component" value="Unassembled WGS sequence"/>
</dbReference>
<dbReference type="EMBL" id="FNGU01000007">
    <property type="protein sequence ID" value="SDM54555.1"/>
    <property type="molecule type" value="Genomic_DNA"/>
</dbReference>
<sequence>MLPAPRSNSGRCPPINFYTAEDLDNQLEIAAKGFINGAEVNIVPEKNLLELSPIFRWYKPDFGGDRQGILQTLLRYLDPGDAREFVKYKDRGARIVWKDYDWRLNR</sequence>
<proteinExistence type="predicted"/>
<protein>
    <recommendedName>
        <fullName evidence="3">DUF547 domain-containing protein</fullName>
    </recommendedName>
</protein>
<organism evidence="1 2">
    <name type="scientific">Geoalkalibacter ferrihydriticus</name>
    <dbReference type="NCBI Taxonomy" id="392333"/>
    <lineage>
        <taxon>Bacteria</taxon>
        <taxon>Pseudomonadati</taxon>
        <taxon>Thermodesulfobacteriota</taxon>
        <taxon>Desulfuromonadia</taxon>
        <taxon>Desulfuromonadales</taxon>
        <taxon>Geoalkalibacteraceae</taxon>
        <taxon>Geoalkalibacter</taxon>
    </lineage>
</organism>
<evidence type="ECO:0008006" key="3">
    <source>
        <dbReference type="Google" id="ProtNLM"/>
    </source>
</evidence>
<evidence type="ECO:0000313" key="2">
    <source>
        <dbReference type="Proteomes" id="UP000182146"/>
    </source>
</evidence>
<dbReference type="AlphaFoldDB" id="A0A1G9U4P2"/>
<accession>A0A1G9U4P2</accession>
<dbReference type="PANTHER" id="PTHR46361">
    <property type="entry name" value="ELECTRON CARRIER/ PROTEIN DISULFIDE OXIDOREDUCTASE"/>
    <property type="match status" value="1"/>
</dbReference>
<reference evidence="1 2" key="1">
    <citation type="submission" date="2016-10" db="EMBL/GenBank/DDBJ databases">
        <authorList>
            <person name="de Groot N.N."/>
        </authorList>
    </citation>
    <scope>NUCLEOTIDE SEQUENCE [LARGE SCALE GENOMIC DNA]</scope>
    <source>
        <strain evidence="1 2">DSM 17813</strain>
    </source>
</reference>
<dbReference type="PANTHER" id="PTHR46361:SF3">
    <property type="entry name" value="ELECTRON CARRIER_ PROTEIN DISULFIDE OXIDOREDUCTASE"/>
    <property type="match status" value="1"/>
</dbReference>
<name>A0A1G9U4P2_9BACT</name>
<evidence type="ECO:0000313" key="1">
    <source>
        <dbReference type="EMBL" id="SDM54555.1"/>
    </source>
</evidence>
<dbReference type="STRING" id="392333.SAMN05660860_02711"/>
<gene>
    <name evidence="1" type="ORF">SAMN05660860_02711</name>
</gene>